<keyword evidence="3" id="KW-1185">Reference proteome</keyword>
<gene>
    <name evidence="2" type="ORF">ACE1CA_18050</name>
</gene>
<evidence type="ECO:0000313" key="3">
    <source>
        <dbReference type="Proteomes" id="UP001576780"/>
    </source>
</evidence>
<reference evidence="2 3" key="1">
    <citation type="submission" date="2024-09" db="EMBL/GenBank/DDBJ databases">
        <title>Floridaenema gen nov. (Aerosakkonemataceae, Aerosakkonematales ord. nov., Cyanobacteria) from benthic tropical and subtropical fresh waters, with the description of four new species.</title>
        <authorList>
            <person name="Moretto J.A."/>
            <person name="Berthold D.E."/>
            <person name="Lefler F.W."/>
            <person name="Huang I.-S."/>
            <person name="Laughinghouse H. IV."/>
        </authorList>
    </citation>
    <scope>NUCLEOTIDE SEQUENCE [LARGE SCALE GENOMIC DNA]</scope>
    <source>
        <strain evidence="2 3">BLCC-F167</strain>
    </source>
</reference>
<organism evidence="2 3">
    <name type="scientific">Floridaenema evergladense BLCC-F167</name>
    <dbReference type="NCBI Taxonomy" id="3153639"/>
    <lineage>
        <taxon>Bacteria</taxon>
        <taxon>Bacillati</taxon>
        <taxon>Cyanobacteriota</taxon>
        <taxon>Cyanophyceae</taxon>
        <taxon>Oscillatoriophycideae</taxon>
        <taxon>Aerosakkonematales</taxon>
        <taxon>Aerosakkonemataceae</taxon>
        <taxon>Floridanema</taxon>
        <taxon>Floridanema evergladense</taxon>
    </lineage>
</organism>
<dbReference type="SUPFAM" id="SSF46955">
    <property type="entry name" value="Putative DNA-binding domain"/>
    <property type="match status" value="1"/>
</dbReference>
<dbReference type="Proteomes" id="UP001576780">
    <property type="component" value="Unassembled WGS sequence"/>
</dbReference>
<comment type="caution">
    <text evidence="2">The sequence shown here is derived from an EMBL/GenBank/DDBJ whole genome shotgun (WGS) entry which is preliminary data.</text>
</comment>
<dbReference type="InterPro" id="IPR010093">
    <property type="entry name" value="SinI_DNA-bd"/>
</dbReference>
<evidence type="ECO:0000313" key="2">
    <source>
        <dbReference type="EMBL" id="MFB2836438.1"/>
    </source>
</evidence>
<dbReference type="InterPro" id="IPR041657">
    <property type="entry name" value="HTH_17"/>
</dbReference>
<dbReference type="NCBIfam" id="TIGR01764">
    <property type="entry name" value="excise"/>
    <property type="match status" value="1"/>
</dbReference>
<proteinExistence type="predicted"/>
<dbReference type="Pfam" id="PF12728">
    <property type="entry name" value="HTH_17"/>
    <property type="match status" value="1"/>
</dbReference>
<accession>A0ABV4WMW7</accession>
<evidence type="ECO:0000259" key="1">
    <source>
        <dbReference type="Pfam" id="PF12728"/>
    </source>
</evidence>
<dbReference type="EMBL" id="JBHFNT010000150">
    <property type="protein sequence ID" value="MFB2836438.1"/>
    <property type="molecule type" value="Genomic_DNA"/>
</dbReference>
<name>A0ABV4WMW7_9CYAN</name>
<dbReference type="InterPro" id="IPR009061">
    <property type="entry name" value="DNA-bd_dom_put_sf"/>
</dbReference>
<protein>
    <submittedName>
        <fullName evidence="2">Helix-turn-helix domain-containing protein</fullName>
    </submittedName>
</protein>
<dbReference type="RefSeq" id="WP_413278822.1">
    <property type="nucleotide sequence ID" value="NZ_JBHFNT010000150.1"/>
</dbReference>
<sequence>MNKQEAADFLGVSVRALERYVSQGKISVRYEKGKTRPTANFDEQELEAFRAELTQPTYKPRQIPTPSQQPEETALTYSGEVSEFGEVTAIDKLAGIIEKLLQREFPSVPISDKLLLTIAEAQALTGLSREILREAIASGELKAKVIGKGWRIKRSDLDRFIDELF</sequence>
<feature type="domain" description="Helix-turn-helix" evidence="1">
    <location>
        <begin position="115"/>
        <end position="163"/>
    </location>
</feature>